<dbReference type="AlphaFoldDB" id="M2RDU9"/>
<sequence length="625" mass="71128">MSTPKMKLNADCLYEVISWLPTRSDVLAMALSCGDVYQTARGLLRYWHVHICEETADAMSETLHHEFPSRFQYIRELTLDWCPEPGAMAFHAVPHKAMRLAAKILRHAHRLETLRCPTLYLSDDARTVLTDACWTTPAPRHLYITAGVFEDWAIVGQMQGPVTALHVRATVTAAGGNGYGDGASEPAFVFPDLSRFAETLQELDVGLLIGHFRMPSSPCRMLHKLTLLYTPHYDVRTLAWAFPNLRELMYTVDYTTLATVDEKKLTAANLSVQETGAWPLLDTITSNVRGLEILNWRRQLKRLNILCGFRIGDFFQRLLRMVRLVAPLTLSVSFWSISRYDKVELGLPFARGSYAGVENLIIDMPHCDVEIARRDRIYVICHALTRMFPSATHIIIRVRFLEDWPLSQTFTKRVQKALGLEARSDMYLALQGKLGIQEFVLRLAKDLSSLRFAYLEIGHESKLFWKIDQGDKRKAIARELAYREEKSTYAVNSSWTTDMHMSMEDELDMTGEAVSSSLSWSSGSRSRQRPQRLFETHYAPAFVCPILGSHRKCYAKARILAVELGSSLTVALLVPRVYSAFEQDYVHGSSSNWATAEIAKEHGVYAKEDRRNWNKRWVAILDIGI</sequence>
<proteinExistence type="predicted"/>
<keyword evidence="2" id="KW-1185">Reference proteome</keyword>
<reference evidence="1 2" key="1">
    <citation type="journal article" date="2012" name="Proc. Natl. Acad. Sci. U.S.A.">
        <title>Comparative genomics of Ceriporiopsis subvermispora and Phanerochaete chrysosporium provide insight into selective ligninolysis.</title>
        <authorList>
            <person name="Fernandez-Fueyo E."/>
            <person name="Ruiz-Duenas F.J."/>
            <person name="Ferreira P."/>
            <person name="Floudas D."/>
            <person name="Hibbett D.S."/>
            <person name="Canessa P."/>
            <person name="Larrondo L.F."/>
            <person name="James T.Y."/>
            <person name="Seelenfreund D."/>
            <person name="Lobos S."/>
            <person name="Polanco R."/>
            <person name="Tello M."/>
            <person name="Honda Y."/>
            <person name="Watanabe T."/>
            <person name="Watanabe T."/>
            <person name="Ryu J.S."/>
            <person name="Kubicek C.P."/>
            <person name="Schmoll M."/>
            <person name="Gaskell J."/>
            <person name="Hammel K.E."/>
            <person name="St John F.J."/>
            <person name="Vanden Wymelenberg A."/>
            <person name="Sabat G."/>
            <person name="Splinter BonDurant S."/>
            <person name="Syed K."/>
            <person name="Yadav J.S."/>
            <person name="Doddapaneni H."/>
            <person name="Subramanian V."/>
            <person name="Lavin J.L."/>
            <person name="Oguiza J.A."/>
            <person name="Perez G."/>
            <person name="Pisabarro A.G."/>
            <person name="Ramirez L."/>
            <person name="Santoyo F."/>
            <person name="Master E."/>
            <person name="Coutinho P.M."/>
            <person name="Henrissat B."/>
            <person name="Lombard V."/>
            <person name="Magnuson J.K."/>
            <person name="Kuees U."/>
            <person name="Hori C."/>
            <person name="Igarashi K."/>
            <person name="Samejima M."/>
            <person name="Held B.W."/>
            <person name="Barry K.W."/>
            <person name="LaButti K.M."/>
            <person name="Lapidus A."/>
            <person name="Lindquist E.A."/>
            <person name="Lucas S.M."/>
            <person name="Riley R."/>
            <person name="Salamov A.A."/>
            <person name="Hoffmeister D."/>
            <person name="Schwenk D."/>
            <person name="Hadar Y."/>
            <person name="Yarden O."/>
            <person name="de Vries R.P."/>
            <person name="Wiebenga A."/>
            <person name="Stenlid J."/>
            <person name="Eastwood D."/>
            <person name="Grigoriev I.V."/>
            <person name="Berka R.M."/>
            <person name="Blanchette R.A."/>
            <person name="Kersten P."/>
            <person name="Martinez A.T."/>
            <person name="Vicuna R."/>
            <person name="Cullen D."/>
        </authorList>
    </citation>
    <scope>NUCLEOTIDE SEQUENCE [LARGE SCALE GENOMIC DNA]</scope>
    <source>
        <strain evidence="1 2">B</strain>
    </source>
</reference>
<protein>
    <submittedName>
        <fullName evidence="1">Uncharacterized protein</fullName>
    </submittedName>
</protein>
<organism evidence="1 2">
    <name type="scientific">Ceriporiopsis subvermispora (strain B)</name>
    <name type="common">White-rot fungus</name>
    <name type="synonym">Gelatoporia subvermispora</name>
    <dbReference type="NCBI Taxonomy" id="914234"/>
    <lineage>
        <taxon>Eukaryota</taxon>
        <taxon>Fungi</taxon>
        <taxon>Dikarya</taxon>
        <taxon>Basidiomycota</taxon>
        <taxon>Agaricomycotina</taxon>
        <taxon>Agaricomycetes</taxon>
        <taxon>Polyporales</taxon>
        <taxon>Gelatoporiaceae</taxon>
        <taxon>Gelatoporia</taxon>
    </lineage>
</organism>
<dbReference type="Proteomes" id="UP000016930">
    <property type="component" value="Unassembled WGS sequence"/>
</dbReference>
<accession>M2RDU9</accession>
<dbReference type="HOGENOM" id="CLU_029939_0_0_1"/>
<evidence type="ECO:0000313" key="1">
    <source>
        <dbReference type="EMBL" id="EMD36627.1"/>
    </source>
</evidence>
<name>M2RDU9_CERS8</name>
<gene>
    <name evidence="1" type="ORF">CERSUDRAFT_124370</name>
</gene>
<dbReference type="EMBL" id="KB445798">
    <property type="protein sequence ID" value="EMD36627.1"/>
    <property type="molecule type" value="Genomic_DNA"/>
</dbReference>
<evidence type="ECO:0000313" key="2">
    <source>
        <dbReference type="Proteomes" id="UP000016930"/>
    </source>
</evidence>